<accession>A0ABR2J0F7</accession>
<dbReference type="Gene3D" id="2.60.120.260">
    <property type="entry name" value="Galactose-binding domain-like"/>
    <property type="match status" value="1"/>
</dbReference>
<comment type="caution">
    <text evidence="2">The sequence shown here is derived from an EMBL/GenBank/DDBJ whole genome shotgun (WGS) entry which is preliminary data.</text>
</comment>
<organism evidence="2 3">
    <name type="scientific">Tritrichomonas musculus</name>
    <dbReference type="NCBI Taxonomy" id="1915356"/>
    <lineage>
        <taxon>Eukaryota</taxon>
        <taxon>Metamonada</taxon>
        <taxon>Parabasalia</taxon>
        <taxon>Tritrichomonadida</taxon>
        <taxon>Tritrichomonadidae</taxon>
        <taxon>Tritrichomonas</taxon>
    </lineage>
</organism>
<keyword evidence="3" id="KW-1185">Reference proteome</keyword>
<dbReference type="Proteomes" id="UP001470230">
    <property type="component" value="Unassembled WGS sequence"/>
</dbReference>
<dbReference type="EMBL" id="JAPFFF010000014">
    <property type="protein sequence ID" value="KAK8870520.1"/>
    <property type="molecule type" value="Genomic_DNA"/>
</dbReference>
<protein>
    <recommendedName>
        <fullName evidence="4">F5/8 type C domain-containing protein</fullName>
    </recommendedName>
</protein>
<evidence type="ECO:0000313" key="3">
    <source>
        <dbReference type="Proteomes" id="UP001470230"/>
    </source>
</evidence>
<dbReference type="InterPro" id="IPR008979">
    <property type="entry name" value="Galactose-bd-like_sf"/>
</dbReference>
<sequence>MQDMQPNMLPRRFSMPEDSNRAIENQPFPDSLIDSDFHSRERRNDEDGVVIPYTGEPFNGIIAFLSRSCHDNPAKQGLVAITGNSFNQGYVRILPHILDPRWKGTWNSLNEAGSYIQVDFLEHKINLTGYTIRTYDADPDWRHLRAWVVEGSNGSGWKEIHRVRFGGQLNGPNKVATFSCPNTNFYQIIRIKMTSQNYYGDWFFYISGLEFFGILD</sequence>
<evidence type="ECO:0000256" key="1">
    <source>
        <dbReference type="SAM" id="MobiDB-lite"/>
    </source>
</evidence>
<proteinExistence type="predicted"/>
<evidence type="ECO:0000313" key="2">
    <source>
        <dbReference type="EMBL" id="KAK8870520.1"/>
    </source>
</evidence>
<feature type="region of interest" description="Disordered" evidence="1">
    <location>
        <begin position="1"/>
        <end position="39"/>
    </location>
</feature>
<reference evidence="2 3" key="1">
    <citation type="submission" date="2024-04" db="EMBL/GenBank/DDBJ databases">
        <title>Tritrichomonas musculus Genome.</title>
        <authorList>
            <person name="Alves-Ferreira E."/>
            <person name="Grigg M."/>
            <person name="Lorenzi H."/>
            <person name="Galac M."/>
        </authorList>
    </citation>
    <scope>NUCLEOTIDE SEQUENCE [LARGE SCALE GENOMIC DNA]</scope>
    <source>
        <strain evidence="2 3">EAF2021</strain>
    </source>
</reference>
<dbReference type="SUPFAM" id="SSF49785">
    <property type="entry name" value="Galactose-binding domain-like"/>
    <property type="match status" value="1"/>
</dbReference>
<evidence type="ECO:0008006" key="4">
    <source>
        <dbReference type="Google" id="ProtNLM"/>
    </source>
</evidence>
<gene>
    <name evidence="2" type="ORF">M9Y10_008404</name>
</gene>
<name>A0ABR2J0F7_9EUKA</name>